<evidence type="ECO:0000313" key="7">
    <source>
        <dbReference type="EMBL" id="PTQ36839.1"/>
    </source>
</evidence>
<reference evidence="7" key="2">
    <citation type="submission" date="2017-12" db="EMBL/GenBank/DDBJ databases">
        <title>WGS assembly of Marchantia polymorpha.</title>
        <authorList>
            <person name="Bowman J.L."/>
            <person name="Kohchi T."/>
            <person name="Yamato K.T."/>
            <person name="Jenkins J."/>
            <person name="Shu S."/>
            <person name="Ishizaki K."/>
            <person name="Yamaoka S."/>
            <person name="Nishihama R."/>
            <person name="Nakamura Y."/>
            <person name="Berger F."/>
            <person name="Adam C."/>
            <person name="Aki S.S."/>
            <person name="Althoff F."/>
            <person name="Araki T."/>
            <person name="Arteaga-Vazquez M.A."/>
            <person name="Balasubrmanian S."/>
            <person name="Bauer D."/>
            <person name="Boehm C.R."/>
            <person name="Briginshaw L."/>
            <person name="Caballero-Perez J."/>
            <person name="Catarino B."/>
            <person name="Chen F."/>
            <person name="Chiyoda S."/>
            <person name="Chovatia M."/>
            <person name="Davies K.M."/>
            <person name="Delmans M."/>
            <person name="Demura T."/>
            <person name="Dierschke T."/>
            <person name="Dolan L."/>
            <person name="Dorantes-Acosta A.E."/>
            <person name="Eklund D.M."/>
            <person name="Florent S.N."/>
            <person name="Flores-Sandoval E."/>
            <person name="Fujiyama A."/>
            <person name="Fukuzawa H."/>
            <person name="Galik B."/>
            <person name="Grimanelli D."/>
            <person name="Grimwood J."/>
            <person name="Grossniklaus U."/>
            <person name="Hamada T."/>
            <person name="Haseloff J."/>
            <person name="Hetherington A.J."/>
            <person name="Higo A."/>
            <person name="Hirakawa Y."/>
            <person name="Hundley H.N."/>
            <person name="Ikeda Y."/>
            <person name="Inoue K."/>
            <person name="Inoue S."/>
            <person name="Ishida S."/>
            <person name="Jia Q."/>
            <person name="Kakita M."/>
            <person name="Kanazawa T."/>
            <person name="Kawai Y."/>
            <person name="Kawashima T."/>
            <person name="Kennedy M."/>
            <person name="Kinose K."/>
            <person name="Kinoshita T."/>
            <person name="Kohara Y."/>
            <person name="Koide E."/>
            <person name="Komatsu K."/>
            <person name="Kopischke S."/>
            <person name="Kubo M."/>
            <person name="Kyozuka J."/>
            <person name="Lagercrantz U."/>
            <person name="Lin S.S."/>
            <person name="Lindquist E."/>
            <person name="Lipzen A.M."/>
            <person name="Lu C."/>
            <person name="Luna E.D."/>
            <person name="Martienssen R.A."/>
            <person name="Minamino N."/>
            <person name="Mizutani M."/>
            <person name="Mizutani M."/>
            <person name="Mochizuki N."/>
            <person name="Monte I."/>
            <person name="Mosher R."/>
            <person name="Nagasaki H."/>
            <person name="Nakagami H."/>
            <person name="Naramoto S."/>
            <person name="Nishitani K."/>
            <person name="Ohtani M."/>
            <person name="Okamoto T."/>
            <person name="Okumura M."/>
            <person name="Phillips J."/>
            <person name="Pollak B."/>
            <person name="Reinders A."/>
            <person name="Roevekamp M."/>
            <person name="Sano R."/>
            <person name="Sawa S."/>
            <person name="Schmid M.W."/>
            <person name="Shirakawa M."/>
            <person name="Solano R."/>
            <person name="Spunde A."/>
            <person name="Suetsugu N."/>
            <person name="Sugano S."/>
            <person name="Sugiyama A."/>
            <person name="Sun R."/>
            <person name="Suzuki Y."/>
            <person name="Takenaka M."/>
            <person name="Takezawa D."/>
            <person name="Tomogane H."/>
            <person name="Tsuzuki M."/>
            <person name="Ueda T."/>
            <person name="Umeda M."/>
            <person name="Ward J.M."/>
            <person name="Watanabe Y."/>
            <person name="Yazaki K."/>
            <person name="Yokoyama R."/>
            <person name="Yoshitake Y."/>
            <person name="Yotsui I."/>
            <person name="Zachgo S."/>
            <person name="Schmutz J."/>
        </authorList>
    </citation>
    <scope>NUCLEOTIDE SEQUENCE [LARGE SCALE GENOMIC DNA]</scope>
    <source>
        <strain evidence="7">Tak-1</strain>
    </source>
</reference>
<dbReference type="GO" id="GO:0005525">
    <property type="term" value="F:GTP binding"/>
    <property type="evidence" value="ECO:0007669"/>
    <property type="project" value="UniProtKB-KW"/>
</dbReference>
<dbReference type="InterPro" id="IPR027417">
    <property type="entry name" value="P-loop_NTPase"/>
</dbReference>
<evidence type="ECO:0000313" key="8">
    <source>
        <dbReference type="Proteomes" id="UP000244005"/>
    </source>
</evidence>
<dbReference type="GO" id="GO:0005737">
    <property type="term" value="C:cytoplasm"/>
    <property type="evidence" value="ECO:0000318"/>
    <property type="project" value="GO_Central"/>
</dbReference>
<dbReference type="Pfam" id="PF13167">
    <property type="entry name" value="GTP-bdg_N"/>
    <property type="match status" value="1"/>
</dbReference>
<dbReference type="PROSITE" id="PS51705">
    <property type="entry name" value="G_HFLX"/>
    <property type="match status" value="1"/>
</dbReference>
<evidence type="ECO:0000256" key="3">
    <source>
        <dbReference type="ARBA" id="ARBA00022842"/>
    </source>
</evidence>
<dbReference type="Gene3D" id="3.40.50.300">
    <property type="entry name" value="P-loop containing nucleotide triphosphate hydrolases"/>
    <property type="match status" value="1"/>
</dbReference>
<dbReference type="AlphaFoldDB" id="A0A2R6WSL0"/>
<feature type="region of interest" description="Disordered" evidence="5">
    <location>
        <begin position="125"/>
        <end position="157"/>
    </location>
</feature>
<dbReference type="Gramene" id="Mp1g24300.1">
    <property type="protein sequence ID" value="Mp1g24300.1.cds"/>
    <property type="gene ID" value="Mp1g24300"/>
</dbReference>
<proteinExistence type="predicted"/>
<evidence type="ECO:0000259" key="6">
    <source>
        <dbReference type="PROSITE" id="PS51705"/>
    </source>
</evidence>
<reference evidence="8" key="1">
    <citation type="journal article" date="2017" name="Cell">
        <title>Insights into land plant evolution garnered from the Marchantia polymorpha genome.</title>
        <authorList>
            <person name="Bowman J.L."/>
            <person name="Kohchi T."/>
            <person name="Yamato K.T."/>
            <person name="Jenkins J."/>
            <person name="Shu S."/>
            <person name="Ishizaki K."/>
            <person name="Yamaoka S."/>
            <person name="Nishihama R."/>
            <person name="Nakamura Y."/>
            <person name="Berger F."/>
            <person name="Adam C."/>
            <person name="Aki S.S."/>
            <person name="Althoff F."/>
            <person name="Araki T."/>
            <person name="Arteaga-Vazquez M.A."/>
            <person name="Balasubrmanian S."/>
            <person name="Barry K."/>
            <person name="Bauer D."/>
            <person name="Boehm C.R."/>
            <person name="Briginshaw L."/>
            <person name="Caballero-Perez J."/>
            <person name="Catarino B."/>
            <person name="Chen F."/>
            <person name="Chiyoda S."/>
            <person name="Chovatia M."/>
            <person name="Davies K.M."/>
            <person name="Delmans M."/>
            <person name="Demura T."/>
            <person name="Dierschke T."/>
            <person name="Dolan L."/>
            <person name="Dorantes-Acosta A.E."/>
            <person name="Eklund D.M."/>
            <person name="Florent S.N."/>
            <person name="Flores-Sandoval E."/>
            <person name="Fujiyama A."/>
            <person name="Fukuzawa H."/>
            <person name="Galik B."/>
            <person name="Grimanelli D."/>
            <person name="Grimwood J."/>
            <person name="Grossniklaus U."/>
            <person name="Hamada T."/>
            <person name="Haseloff J."/>
            <person name="Hetherington A.J."/>
            <person name="Higo A."/>
            <person name="Hirakawa Y."/>
            <person name="Hundley H.N."/>
            <person name="Ikeda Y."/>
            <person name="Inoue K."/>
            <person name="Inoue S.I."/>
            <person name="Ishida S."/>
            <person name="Jia Q."/>
            <person name="Kakita M."/>
            <person name="Kanazawa T."/>
            <person name="Kawai Y."/>
            <person name="Kawashima T."/>
            <person name="Kennedy M."/>
            <person name="Kinose K."/>
            <person name="Kinoshita T."/>
            <person name="Kohara Y."/>
            <person name="Koide E."/>
            <person name="Komatsu K."/>
            <person name="Kopischke S."/>
            <person name="Kubo M."/>
            <person name="Kyozuka J."/>
            <person name="Lagercrantz U."/>
            <person name="Lin S.S."/>
            <person name="Lindquist E."/>
            <person name="Lipzen A.M."/>
            <person name="Lu C.W."/>
            <person name="De Luna E."/>
            <person name="Martienssen R.A."/>
            <person name="Minamino N."/>
            <person name="Mizutani M."/>
            <person name="Mizutani M."/>
            <person name="Mochizuki N."/>
            <person name="Monte I."/>
            <person name="Mosher R."/>
            <person name="Nagasaki H."/>
            <person name="Nakagami H."/>
            <person name="Naramoto S."/>
            <person name="Nishitani K."/>
            <person name="Ohtani M."/>
            <person name="Okamoto T."/>
            <person name="Okumura M."/>
            <person name="Phillips J."/>
            <person name="Pollak B."/>
            <person name="Reinders A."/>
            <person name="Rovekamp M."/>
            <person name="Sano R."/>
            <person name="Sawa S."/>
            <person name="Schmid M.W."/>
            <person name="Shirakawa M."/>
            <person name="Solano R."/>
            <person name="Spunde A."/>
            <person name="Suetsugu N."/>
            <person name="Sugano S."/>
            <person name="Sugiyama A."/>
            <person name="Sun R."/>
            <person name="Suzuki Y."/>
            <person name="Takenaka M."/>
            <person name="Takezawa D."/>
            <person name="Tomogane H."/>
            <person name="Tsuzuki M."/>
            <person name="Ueda T."/>
            <person name="Umeda M."/>
            <person name="Ward J.M."/>
            <person name="Watanabe Y."/>
            <person name="Yazaki K."/>
            <person name="Yokoyama R."/>
            <person name="Yoshitake Y."/>
            <person name="Yotsui I."/>
            <person name="Zachgo S."/>
            <person name="Schmutz J."/>
        </authorList>
    </citation>
    <scope>NUCLEOTIDE SEQUENCE [LARGE SCALE GENOMIC DNA]</scope>
    <source>
        <strain evidence="8">Tak-1</strain>
    </source>
</reference>
<dbReference type="CDD" id="cd01878">
    <property type="entry name" value="HflX"/>
    <property type="match status" value="1"/>
</dbReference>
<dbReference type="InterPro" id="IPR006073">
    <property type="entry name" value="GTP-bd"/>
</dbReference>
<dbReference type="OrthoDB" id="10268034at2759"/>
<sequence>MMRMGFKSCRVSRTCLRLFVDRGSELLAGAGGPGAFQEASSIFRENGTTFPRACVTELAAPIPWRSAGAGRCVRGFRSSAPGAFWNNDDDEPPRLLVVQPRLHPLPVLKAKLLEALRLADSLEDPRNVDKGKKQRREPSPYVLVQNPSNKFSRKSPKRMHAGAYFGPGTIENVLAHVHVASTKGRLDAIFVNAPLSGVQQRNLENAWGKPVLDRVGLIIEIFGAHAQSKAAKLQVELASLNYYRSRLVRARGKAGARLGFGAGGESEVVSARGRATGAIGGAGETEIQLQRRRILTRKTRLKALLAEVDRTQTLHRAARTREGITPGQGKSLPVVAVVGYTNAGKSSLVAALSRSDMYVDDKLFATLDTRSRRVVLPSGKKVLLSDTVGFISDLPIQLVEAFQATLNEVVEADYLLHVIDSSAANASEQRETVLEVLQQIGVSRHKMENCMIEVWNKSDLSGKEFEITQSEDLPEGAVKNTLSEVLSTEADGLDMAEDSHVTHPLKMEHTDIETLSDGAELLDLEWAREGVSCVSTSVRTKTGLAELLRLLDTKIQSDWAEEGLILSEENLTTDSVEKEIVR</sequence>
<protein>
    <recommendedName>
        <fullName evidence="6">Hflx-type G domain-containing protein</fullName>
    </recommendedName>
</protein>
<keyword evidence="3" id="KW-0460">Magnesium</keyword>
<dbReference type="InterPro" id="IPR030394">
    <property type="entry name" value="G_HFLX_dom"/>
</dbReference>
<dbReference type="InterPro" id="IPR032305">
    <property type="entry name" value="GTP-bd_M"/>
</dbReference>
<evidence type="ECO:0000256" key="2">
    <source>
        <dbReference type="ARBA" id="ARBA00022741"/>
    </source>
</evidence>
<dbReference type="Proteomes" id="UP000244005">
    <property type="component" value="Unassembled WGS sequence"/>
</dbReference>
<evidence type="ECO:0000256" key="5">
    <source>
        <dbReference type="SAM" id="MobiDB-lite"/>
    </source>
</evidence>
<organism evidence="7 8">
    <name type="scientific">Marchantia polymorpha</name>
    <name type="common">Common liverwort</name>
    <name type="synonym">Marchantia aquatica</name>
    <dbReference type="NCBI Taxonomy" id="3197"/>
    <lineage>
        <taxon>Eukaryota</taxon>
        <taxon>Viridiplantae</taxon>
        <taxon>Streptophyta</taxon>
        <taxon>Embryophyta</taxon>
        <taxon>Marchantiophyta</taxon>
        <taxon>Marchantiopsida</taxon>
        <taxon>Marchantiidae</taxon>
        <taxon>Marchantiales</taxon>
        <taxon>Marchantiaceae</taxon>
        <taxon>Marchantia</taxon>
    </lineage>
</organism>
<gene>
    <name evidence="7" type="ORF">MARPO_0061s0091</name>
</gene>
<dbReference type="Pfam" id="PF01926">
    <property type="entry name" value="MMR_HSR1"/>
    <property type="match status" value="1"/>
</dbReference>
<dbReference type="EMBL" id="KZ772733">
    <property type="protein sequence ID" value="PTQ36840.1"/>
    <property type="molecule type" value="Genomic_DNA"/>
</dbReference>
<accession>A0A2R6WSL0</accession>
<keyword evidence="1" id="KW-0479">Metal-binding</keyword>
<dbReference type="Pfam" id="PF16360">
    <property type="entry name" value="GTP-bdg_M"/>
    <property type="match status" value="1"/>
</dbReference>
<name>A0A2R6WSL0_MARPO</name>
<dbReference type="OMA" id="RSHLYID"/>
<dbReference type="SUPFAM" id="SSF52540">
    <property type="entry name" value="P-loop containing nucleoside triphosphate hydrolases"/>
    <property type="match status" value="1"/>
</dbReference>
<dbReference type="PRINTS" id="PR00326">
    <property type="entry name" value="GTP1OBG"/>
</dbReference>
<dbReference type="GO" id="GO:0043022">
    <property type="term" value="F:ribosome binding"/>
    <property type="evidence" value="ECO:0000318"/>
    <property type="project" value="GO_Central"/>
</dbReference>
<keyword evidence="8" id="KW-1185">Reference proteome</keyword>
<evidence type="ECO:0000256" key="4">
    <source>
        <dbReference type="ARBA" id="ARBA00023134"/>
    </source>
</evidence>
<dbReference type="PANTHER" id="PTHR10229">
    <property type="entry name" value="GTP-BINDING PROTEIN HFLX"/>
    <property type="match status" value="1"/>
</dbReference>
<keyword evidence="4" id="KW-0342">GTP-binding</keyword>
<evidence type="ECO:0000256" key="1">
    <source>
        <dbReference type="ARBA" id="ARBA00022723"/>
    </source>
</evidence>
<dbReference type="NCBIfam" id="TIGR03156">
    <property type="entry name" value="GTP_HflX"/>
    <property type="match status" value="1"/>
</dbReference>
<dbReference type="EMBL" id="KZ772733">
    <property type="protein sequence ID" value="PTQ36839.1"/>
    <property type="molecule type" value="Genomic_DNA"/>
</dbReference>
<dbReference type="InterPro" id="IPR016496">
    <property type="entry name" value="GTPase_HflX"/>
</dbReference>
<dbReference type="PANTHER" id="PTHR10229:SF8">
    <property type="entry name" value="GTPASE HFLX"/>
    <property type="match status" value="1"/>
</dbReference>
<dbReference type="InterPro" id="IPR025121">
    <property type="entry name" value="GTPase_HflX_N"/>
</dbReference>
<feature type="domain" description="Hflx-type G" evidence="6">
    <location>
        <begin position="333"/>
        <end position="559"/>
    </location>
</feature>
<dbReference type="GO" id="GO:0046872">
    <property type="term" value="F:metal ion binding"/>
    <property type="evidence" value="ECO:0007669"/>
    <property type="project" value="UniProtKB-KW"/>
</dbReference>
<dbReference type="Gene3D" id="3.40.50.11060">
    <property type="entry name" value="GTPase HflX, N-terminal domain"/>
    <property type="match status" value="1"/>
</dbReference>
<dbReference type="Gramene" id="Mp1g24300.2">
    <property type="protein sequence ID" value="Mp1g24300.2.cds"/>
    <property type="gene ID" value="Mp1g24300"/>
</dbReference>
<dbReference type="InterPro" id="IPR042108">
    <property type="entry name" value="GTPase_HflX_N_sf"/>
</dbReference>
<keyword evidence="2" id="KW-0547">Nucleotide-binding</keyword>